<evidence type="ECO:0000313" key="1">
    <source>
        <dbReference type="EMBL" id="KAI5659832.1"/>
    </source>
</evidence>
<dbReference type="Proteomes" id="UP001060085">
    <property type="component" value="Linkage Group LG06"/>
</dbReference>
<proteinExistence type="predicted"/>
<sequence>MMGDSLLVSNSNRSLEGRVICQKKQSISYLVASASKGLTHKTFKCVSAMRKRIQGNAVASEIVVFLVTTAALEIVRRFSKAKCPFVWRAFQALQIFSYPPFKWIERWDPFKGFIRQTKKLSRPMLVLSIATVFSDQSAWPTDTYASDETPESSVSRSDLSSQASSPDRRSYDEVPGPNTSEQWLLDLHMELKKQGITLPDRLSDDELRRFYDAVNGDFSKLLSSVKKTINWRQNYKLFCPEELEAWSHLVFWHGHDVNRRPCLIIRLGLACSNLGSNDRLLFIKAVVSQIEHGVVNLVNADQPQIMVLMDCEGLSPFGFPLQMMRSCAMLLQDYYPNRLGCLIITRLPQIARVITQALFQVLKPATQRKVKIVGQNYQRFLSECLESVPTFLGGDCSCSKCSSIGTTTQPPEVSVLPVTDSGENDYCEVHHHLPAVSTSEDWEELKRVITVGFLMFLIFILFMSEKLSNLYRENSL</sequence>
<dbReference type="EMBL" id="CM044706">
    <property type="protein sequence ID" value="KAI5659832.1"/>
    <property type="molecule type" value="Genomic_DNA"/>
</dbReference>
<keyword evidence="2" id="KW-1185">Reference proteome</keyword>
<gene>
    <name evidence="1" type="ORF">M9H77_28625</name>
</gene>
<reference evidence="2" key="1">
    <citation type="journal article" date="2023" name="Nat. Plants">
        <title>Single-cell RNA sequencing provides a high-resolution roadmap for understanding the multicellular compartmentation of specialized metabolism.</title>
        <authorList>
            <person name="Sun S."/>
            <person name="Shen X."/>
            <person name="Li Y."/>
            <person name="Li Y."/>
            <person name="Wang S."/>
            <person name="Li R."/>
            <person name="Zhang H."/>
            <person name="Shen G."/>
            <person name="Guo B."/>
            <person name="Wei J."/>
            <person name="Xu J."/>
            <person name="St-Pierre B."/>
            <person name="Chen S."/>
            <person name="Sun C."/>
        </authorList>
    </citation>
    <scope>NUCLEOTIDE SEQUENCE [LARGE SCALE GENOMIC DNA]</scope>
</reference>
<name>A0ACC0AFV5_CATRO</name>
<protein>
    <submittedName>
        <fullName evidence="1">Uncharacterized protein</fullName>
    </submittedName>
</protein>
<organism evidence="1 2">
    <name type="scientific">Catharanthus roseus</name>
    <name type="common">Madagascar periwinkle</name>
    <name type="synonym">Vinca rosea</name>
    <dbReference type="NCBI Taxonomy" id="4058"/>
    <lineage>
        <taxon>Eukaryota</taxon>
        <taxon>Viridiplantae</taxon>
        <taxon>Streptophyta</taxon>
        <taxon>Embryophyta</taxon>
        <taxon>Tracheophyta</taxon>
        <taxon>Spermatophyta</taxon>
        <taxon>Magnoliopsida</taxon>
        <taxon>eudicotyledons</taxon>
        <taxon>Gunneridae</taxon>
        <taxon>Pentapetalae</taxon>
        <taxon>asterids</taxon>
        <taxon>lamiids</taxon>
        <taxon>Gentianales</taxon>
        <taxon>Apocynaceae</taxon>
        <taxon>Rauvolfioideae</taxon>
        <taxon>Vinceae</taxon>
        <taxon>Catharanthinae</taxon>
        <taxon>Catharanthus</taxon>
    </lineage>
</organism>
<evidence type="ECO:0000313" key="2">
    <source>
        <dbReference type="Proteomes" id="UP001060085"/>
    </source>
</evidence>
<accession>A0ACC0AFV5</accession>
<comment type="caution">
    <text evidence="1">The sequence shown here is derived from an EMBL/GenBank/DDBJ whole genome shotgun (WGS) entry which is preliminary data.</text>
</comment>